<dbReference type="EMBL" id="ML769610">
    <property type="protein sequence ID" value="KAE9391882.1"/>
    <property type="molecule type" value="Genomic_DNA"/>
</dbReference>
<organism evidence="1 2">
    <name type="scientific">Gymnopus androsaceus JB14</name>
    <dbReference type="NCBI Taxonomy" id="1447944"/>
    <lineage>
        <taxon>Eukaryota</taxon>
        <taxon>Fungi</taxon>
        <taxon>Dikarya</taxon>
        <taxon>Basidiomycota</taxon>
        <taxon>Agaricomycotina</taxon>
        <taxon>Agaricomycetes</taxon>
        <taxon>Agaricomycetidae</taxon>
        <taxon>Agaricales</taxon>
        <taxon>Marasmiineae</taxon>
        <taxon>Omphalotaceae</taxon>
        <taxon>Gymnopus</taxon>
    </lineage>
</organism>
<evidence type="ECO:0000313" key="2">
    <source>
        <dbReference type="Proteomes" id="UP000799118"/>
    </source>
</evidence>
<name>A0A6A4H0Y9_9AGAR</name>
<dbReference type="Proteomes" id="UP000799118">
    <property type="component" value="Unassembled WGS sequence"/>
</dbReference>
<keyword evidence="2" id="KW-1185">Reference proteome</keyword>
<evidence type="ECO:0000313" key="1">
    <source>
        <dbReference type="EMBL" id="KAE9391882.1"/>
    </source>
</evidence>
<sequence length="121" mass="13220">MESSLEVKFRLSAPTDAQRGRHFTSQIEAAEYSGKPASHATVSEKYFADLLFSKASNISLPDLAPKGTLSGWVFDSHIPSNAAAAVILPQDIIPHIDDLIPITRDMQFDGKAFRSVDIEFG</sequence>
<gene>
    <name evidence="1" type="ORF">BT96DRAFT_1000871</name>
</gene>
<proteinExistence type="predicted"/>
<reference evidence="1" key="1">
    <citation type="journal article" date="2019" name="Environ. Microbiol.">
        <title>Fungal ecological strategies reflected in gene transcription - a case study of two litter decomposers.</title>
        <authorList>
            <person name="Barbi F."/>
            <person name="Kohler A."/>
            <person name="Barry K."/>
            <person name="Baskaran P."/>
            <person name="Daum C."/>
            <person name="Fauchery L."/>
            <person name="Ihrmark K."/>
            <person name="Kuo A."/>
            <person name="LaButti K."/>
            <person name="Lipzen A."/>
            <person name="Morin E."/>
            <person name="Grigoriev I.V."/>
            <person name="Henrissat B."/>
            <person name="Lindahl B."/>
            <person name="Martin F."/>
        </authorList>
    </citation>
    <scope>NUCLEOTIDE SEQUENCE</scope>
    <source>
        <strain evidence="1">JB14</strain>
    </source>
</reference>
<protein>
    <submittedName>
        <fullName evidence="1">Uncharacterized protein</fullName>
    </submittedName>
</protein>
<dbReference type="OrthoDB" id="3048892at2759"/>
<accession>A0A6A4H0Y9</accession>
<dbReference type="AlphaFoldDB" id="A0A6A4H0Y9"/>